<protein>
    <submittedName>
        <fullName evidence="2">Uncharacterized protein</fullName>
    </submittedName>
</protein>
<keyword evidence="3" id="KW-1185">Reference proteome</keyword>
<feature type="region of interest" description="Disordered" evidence="1">
    <location>
        <begin position="1016"/>
        <end position="1074"/>
    </location>
</feature>
<dbReference type="STRING" id="5601.A0A0D2E5F9"/>
<feature type="compositionally biased region" description="Acidic residues" evidence="1">
    <location>
        <begin position="226"/>
        <end position="248"/>
    </location>
</feature>
<gene>
    <name evidence="2" type="ORF">PV04_05437</name>
</gene>
<dbReference type="EMBL" id="KN846958">
    <property type="protein sequence ID" value="KIW69567.1"/>
    <property type="molecule type" value="Genomic_DNA"/>
</dbReference>
<sequence length="1134" mass="123976">MPKKRTPLKRDATPTRIMTRPSKLRTPRPSANPPASNNPLPTVDEESDEPASSPIRATAKPKAKTPVKPKTPAKPKKPAAPKATAKKGTRKSKTPKAAAPAVVDLSGDDSAEERDGGSPEKGIVIPSADSSPLSSPVSVPSSPYASAKTPKTVKRRRQALDGKPYKDVDASDDEPAPSPTAKAVAGPNRKSVQFADRTYKPDEESSDEEDDPQPQAVSRKRKLPNYEDEASEADDEEQENTDPEEDSDYLYFLGDLARSTEAAAGFHESPVRAPVPQAGVSGDAQLQESLLLTIDSASSVISESVTDSTVVQPSRRFSISSVRGSNYHSPKRLRVNPPAAVDPPNIETADSSTDEDQANDPSDPIRAAKVLFSKAQQAPGPLDLGEISALFMVLQEQISAFCKRHFNFDLTPAQEEAWPLHLLVTKHKPLFEVTQWIADGSGCGWRNFFTKKENRRHLVHGIIGEFFQQHIFKHTAFGIREDMVEALEDIDREYLRYDAFVRNKKKAAYLEKSRLKDGYFPTPGSRPQQPQYPPTHQYQRDVDLAVRRLVSTILQVLEPLLPPPCFDPLVRRSRQTTSQRNQGALMRNGIWFDLFDLISKAATLHHCIRFAGASGLVVRIAPHVAKGTMFTVDDADRNICVNAAELNASASRPQGTGTDARLRVKMTCFGRVEAVMPRGLDLEQMETEQNAAKAAGHILTREDAERKLFPKLPYELQETEAGRNAVAHLNPVPGTEWNTALYQASVEDHVDQRFRRQTTPSLSTEAAASHPFVTIYPRVAPSNLYCEWVSVAQSPSDSASPDRGGQTLWEAVLEARSEHFASCLLEDAWNTVSDPRLLRQVLGWSIATGVGVFGTRALVRMLASPRSQEALTGVQSNAGHALSAFSAAGASATSYLSALLTSSTRTSTTLWATRIDPRERMWTPRFYTTRDTITSTVTGRPRKKPNTLSKAILDALLGTPDSFASSSSELATTVTTPMEVDDDSTMESSSNLGMHDTLTSTITEDTTIVTVPMELDDSDEPTVDSSPTPETHDPLSSTSVEDVTTMTPAPTPMPTPMDVDESTTHSTPASQTTLDANAAQEILKTTETLSGSAGKTPTTKPFTFHSTVKRGTEEFSKIQEMIRKRMKAEGRLVE</sequence>
<evidence type="ECO:0000313" key="2">
    <source>
        <dbReference type="EMBL" id="KIW69567.1"/>
    </source>
</evidence>
<feature type="compositionally biased region" description="Basic and acidic residues" evidence="1">
    <location>
        <begin position="158"/>
        <end position="169"/>
    </location>
</feature>
<dbReference type="HOGENOM" id="CLU_281577_0_0_1"/>
<reference evidence="2 3" key="1">
    <citation type="submission" date="2015-01" db="EMBL/GenBank/DDBJ databases">
        <title>The Genome Sequence of Capronia semiimmersa CBS27337.</title>
        <authorList>
            <consortium name="The Broad Institute Genomics Platform"/>
            <person name="Cuomo C."/>
            <person name="de Hoog S."/>
            <person name="Gorbushina A."/>
            <person name="Stielow B."/>
            <person name="Teixiera M."/>
            <person name="Abouelleil A."/>
            <person name="Chapman S.B."/>
            <person name="Priest M."/>
            <person name="Young S.K."/>
            <person name="Wortman J."/>
            <person name="Nusbaum C."/>
            <person name="Birren B."/>
        </authorList>
    </citation>
    <scope>NUCLEOTIDE SEQUENCE [LARGE SCALE GENOMIC DNA]</scope>
    <source>
        <strain evidence="2 3">CBS 27337</strain>
    </source>
</reference>
<feature type="compositionally biased region" description="Low complexity" evidence="1">
    <location>
        <begin position="27"/>
        <end position="42"/>
    </location>
</feature>
<name>A0A0D2E5F9_9EURO</name>
<evidence type="ECO:0000313" key="3">
    <source>
        <dbReference type="Proteomes" id="UP000054266"/>
    </source>
</evidence>
<feature type="compositionally biased region" description="Polar residues" evidence="1">
    <location>
        <begin position="1064"/>
        <end position="1074"/>
    </location>
</feature>
<feature type="region of interest" description="Disordered" evidence="1">
    <location>
        <begin position="321"/>
        <end position="363"/>
    </location>
</feature>
<evidence type="ECO:0000256" key="1">
    <source>
        <dbReference type="SAM" id="MobiDB-lite"/>
    </source>
</evidence>
<feature type="compositionally biased region" description="Low complexity" evidence="1">
    <location>
        <begin position="124"/>
        <end position="147"/>
    </location>
</feature>
<accession>A0A0D2E5F9</accession>
<feature type="compositionally biased region" description="Polar residues" evidence="1">
    <location>
        <begin position="1023"/>
        <end position="1042"/>
    </location>
</feature>
<feature type="compositionally biased region" description="Basic residues" evidence="1">
    <location>
        <begin position="59"/>
        <end position="94"/>
    </location>
</feature>
<dbReference type="Proteomes" id="UP000054266">
    <property type="component" value="Unassembled WGS sequence"/>
</dbReference>
<organism evidence="2 3">
    <name type="scientific">Phialophora macrospora</name>
    <dbReference type="NCBI Taxonomy" id="1851006"/>
    <lineage>
        <taxon>Eukaryota</taxon>
        <taxon>Fungi</taxon>
        <taxon>Dikarya</taxon>
        <taxon>Ascomycota</taxon>
        <taxon>Pezizomycotina</taxon>
        <taxon>Eurotiomycetes</taxon>
        <taxon>Chaetothyriomycetidae</taxon>
        <taxon>Chaetothyriales</taxon>
        <taxon>Herpotrichiellaceae</taxon>
        <taxon>Phialophora</taxon>
    </lineage>
</organism>
<proteinExistence type="predicted"/>
<dbReference type="AlphaFoldDB" id="A0A0D2E5F9"/>
<feature type="region of interest" description="Disordered" evidence="1">
    <location>
        <begin position="1"/>
        <end position="254"/>
    </location>
</feature>